<dbReference type="EMBL" id="CM056807">
    <property type="protein sequence ID" value="KAJ8705668.1"/>
    <property type="molecule type" value="Genomic_DNA"/>
</dbReference>
<protein>
    <submittedName>
        <fullName evidence="1">Uncharacterized protein</fullName>
    </submittedName>
</protein>
<evidence type="ECO:0000313" key="2">
    <source>
        <dbReference type="Proteomes" id="UP001231649"/>
    </source>
</evidence>
<dbReference type="Proteomes" id="UP001231649">
    <property type="component" value="Chromosome 31"/>
</dbReference>
<accession>A0ACC2Q608</accession>
<gene>
    <name evidence="1" type="ORF">PYW08_012714</name>
</gene>
<evidence type="ECO:0000313" key="1">
    <source>
        <dbReference type="EMBL" id="KAJ8705668.1"/>
    </source>
</evidence>
<proteinExistence type="predicted"/>
<sequence length="2119" mass="247870">MWDSEINLHLSFAPVWSQINYNIVFFIGTQDNPTKDPTTTNKESSKKKQKQPTSPNITKENLEMKEEIKKHYTNLQEILMLSNATPFAAATYQGYICSYCDSIYSEAANLKKHTLEDHIQSYENVVPNANKNTIDEFSVRLDITDLRCKLCYTDIDTIENLLKHLEVTHKREIHADIRNQLLPFKFDSETLKCCICSSTFERFRRLLEHMHIHYRNFICDACDKGFLTKASLKIHVAKHTIGVFKCEFCPKTFDTKKKVQRHQSVVHVFKGYRSKCRHCNARFKNHMRRDEHLVAEHGVKLKVVKCQACDKTFPNTPALRIHTRRDHLMERRFKCTVCDKAFFQAVDVKFHMVTHTKTKEFQCTVCQKFYARKETLRQHMNIHNDTRPFKCNQETINEENVEPAVLVIVGPQQKVNDTLQPYVNELEKHRHNVRQVIQFSNATPILRRGGVGYMCSYCSQEFPEPMDLKMHTLETHDSELNPIFGYSKSAQLSEYNVKMDITDLECTLCSTSIDSLEDLLNHLQQDHDKLIYNDIRNRILPFKFESEKLTCCMCPNTFDKFKKLQEHMHSHYRNFVCNVCDAGFVTQGSMTRHRSTHSTGVFPCSYCPKIFDTQLKKRSHERCNHTHTDVLNRCGYCNKGFRDYHCKELHISEVHGVKPILYKCNACDKCYSTKRKLRLHEKRDHLLERRYKCLTCDMRFFSSHDVKKHMIIHTGEKEFQCEICLKAFGRKSTLNSHMRIHNNDRRYKCEYCGMSFVQKCSWKDERPKVATATEIKIGKRKKAEESIQLKKGLKETVSKEKLQIEPEESSRERKKRLLHKHLHNLKIILECTNATMILKHGDEGYVCSYCTEGFEKPMDLKLHTLTEHQDEDNFYGNIKAKDPSVFLVKLDITNLKCDQLKTVVTEETKDIPTENIYEKSLNTEKELQKTPRTELTKHRNAIKEILLHSNATPIRRYGGIGYTCCYCPEQFEIPGDLKKHTLENHKNISQANFMKNMNMSEYVVKLDITALKCKLCDDDMNTLDSLIDHLHNVHDKKIYKDHINHIFPFKFGPQAETVEIKIEVKREEDEKEQITPLKIADISKHTDPTKAGGHGRGTRIIKIEKPTKANVELKFISKLSARHPNTILKGSISENMKNEINLKNILLNSNANPIRCKDGQGYGCSFCPKQFQETTALKKHFLEEHNNDKLIKYMSAKLFEHVIKLDITYLNCALCDKDIKHLDDLIKHLKEEHNKPMYLDAKSHIVPFRFDSPELKCVICSAEFSYFKLLQEHMNSHFGNYICDICGGGFVTYRLLVNHVKRHDNGEYKCDQCDKTFKNQIKVHEHIMRTHLGQSKRNKCNYCEERFVDYWKKMDHMVKEHGMAPVVLRCSACDRTFDNQRSLSRHTKKDHLLERRHKCSECDMRFFEKSGLQKHMAKHTGLRQFRCEVCLKAYARKNTLREHMRIHANDRRFACLRSRTIRESPIIFEEEDKSITLDRKLNYASFVSIRPVGKKTIPWVREQQKKIAQERRLTELDWQFENIKTVLRCSNATPVRCRVGTRFACSYCLDQFQTPKELRNHSLETHNNDRPEFFNARSLSRHIVYLDITDLICILCEEPIDGLDQLMEHLKTEHDELIYRQIKNQIVPFKYEGIDPESILIEIEVDTSSFFNSDDETEVSTLNEVDKHRENIRTILLASNATPIGRYGSLGYNCCYCTEVYSAPRDLKKHTIERHDEGNISSYMNNYTMLNYIVKLDITGLRCEMCMKPFNELQGIIDHLTIAHQKIFHTDIGSHIVPFRFDSEVLQCVDCSFEFKNFKILLEHMNTHYEATWKAKKHIITIKGNKTRRKKKGIIVINPNNLTERQVKLKRKTEVEKHKDNIRTILYHSNATPIGKYAGIGYSCSFCPQQYETATELKTHTISQHSGSTSSFMEAKGMHNYIIKLDITNLKCDICQTSLNTLDELIEHLKSVHQKFFHEGLNNHILPFKFDTDMSKCLICGIEYGNFKVLLEHMNSHYRNYICDVCDAGFVNKKTLLTHSYRHKTGVFNCSYCSKVFNNNIKKRDHEKAVHICMNKRNKCGYCGEKFNDYTKKNIHEVLVHGAKPKVLKCQACDKTYDNQRALTCHTKAYHLMEKHTSK</sequence>
<keyword evidence="2" id="KW-1185">Reference proteome</keyword>
<comment type="caution">
    <text evidence="1">The sequence shown here is derived from an EMBL/GenBank/DDBJ whole genome shotgun (WGS) entry which is preliminary data.</text>
</comment>
<name>A0ACC2Q608_9NEOP</name>
<reference evidence="1" key="1">
    <citation type="submission" date="2023-03" db="EMBL/GenBank/DDBJ databases">
        <title>Chromosome-level genomes of two armyworms, Mythimna separata and Mythimna loreyi, provide insights into the biosynthesis and reception of sex pheromones.</title>
        <authorList>
            <person name="Zhao H."/>
        </authorList>
    </citation>
    <scope>NUCLEOTIDE SEQUENCE</scope>
    <source>
        <strain evidence="1">BeijingLab</strain>
    </source>
</reference>
<organism evidence="1 2">
    <name type="scientific">Mythimna loreyi</name>
    <dbReference type="NCBI Taxonomy" id="667449"/>
    <lineage>
        <taxon>Eukaryota</taxon>
        <taxon>Metazoa</taxon>
        <taxon>Ecdysozoa</taxon>
        <taxon>Arthropoda</taxon>
        <taxon>Hexapoda</taxon>
        <taxon>Insecta</taxon>
        <taxon>Pterygota</taxon>
        <taxon>Neoptera</taxon>
        <taxon>Endopterygota</taxon>
        <taxon>Lepidoptera</taxon>
        <taxon>Glossata</taxon>
        <taxon>Ditrysia</taxon>
        <taxon>Noctuoidea</taxon>
        <taxon>Noctuidae</taxon>
        <taxon>Noctuinae</taxon>
        <taxon>Hadenini</taxon>
        <taxon>Mythimna</taxon>
    </lineage>
</organism>